<dbReference type="OrthoDB" id="5673at2759"/>
<dbReference type="GO" id="GO:0005739">
    <property type="term" value="C:mitochondrion"/>
    <property type="evidence" value="ECO:0007669"/>
    <property type="project" value="TreeGrafter"/>
</dbReference>
<evidence type="ECO:0000313" key="1">
    <source>
        <dbReference type="EMBL" id="VDN31698.1"/>
    </source>
</evidence>
<gene>
    <name evidence="1" type="ORF">GPUH_LOCUS18421</name>
</gene>
<dbReference type="InterPro" id="IPR011419">
    <property type="entry name" value="ATP12_ATP_synth-F1-assembly"/>
</dbReference>
<proteinExistence type="predicted"/>
<dbReference type="InterPro" id="IPR023335">
    <property type="entry name" value="ATP12_ortho_dom_sf"/>
</dbReference>
<dbReference type="AlphaFoldDB" id="A0A183EBS9"/>
<dbReference type="PANTHER" id="PTHR21013">
    <property type="entry name" value="ATP SYNTHASE MITOCHONDRIAL F1 COMPLEX ASSEMBLY FACTOR 2/ATP12 PROTEIN, MITOCHONDRIAL PRECURSOR"/>
    <property type="match status" value="1"/>
</dbReference>
<dbReference type="PANTHER" id="PTHR21013:SF10">
    <property type="entry name" value="ATP SYNTHASE MITOCHONDRIAL F1 COMPLEX ASSEMBLY FACTOR 2"/>
    <property type="match status" value="1"/>
</dbReference>
<dbReference type="GO" id="GO:0033615">
    <property type="term" value="P:mitochondrial proton-transporting ATP synthase complex assembly"/>
    <property type="evidence" value="ECO:0007669"/>
    <property type="project" value="TreeGrafter"/>
</dbReference>
<protein>
    <submittedName>
        <fullName evidence="3">BACK domain-containing protein</fullName>
    </submittedName>
</protein>
<dbReference type="EMBL" id="UYRT01086742">
    <property type="protein sequence ID" value="VDN31698.1"/>
    <property type="molecule type" value="Genomic_DNA"/>
</dbReference>
<sequence length="134" mass="15731">MNRSVCNAVYRWMSNGRHRFYEISSEALALAVAEEWNMQKEVLNVSLMRLTSLIITAIDNPMSLKKSDLVSQVLDYLDKDTILYRLEENTKLLELQKKNWDPVIEWANWEYGLSVKPSQSLVEGYCLHFRNRCI</sequence>
<dbReference type="Gene3D" id="1.10.3580.10">
    <property type="entry name" value="ATP12 ATPase"/>
    <property type="match status" value="1"/>
</dbReference>
<dbReference type="SUPFAM" id="SSF160909">
    <property type="entry name" value="ATP12-like"/>
    <property type="match status" value="1"/>
</dbReference>
<dbReference type="Pfam" id="PF07542">
    <property type="entry name" value="ATP12"/>
    <property type="match status" value="1"/>
</dbReference>
<evidence type="ECO:0000313" key="2">
    <source>
        <dbReference type="Proteomes" id="UP000271098"/>
    </source>
</evidence>
<dbReference type="Proteomes" id="UP000271098">
    <property type="component" value="Unassembled WGS sequence"/>
</dbReference>
<name>A0A183EBS9_9BILA</name>
<dbReference type="WBParaSite" id="GPUH_0001844501-mRNA-1">
    <property type="protein sequence ID" value="GPUH_0001844501-mRNA-1"/>
    <property type="gene ID" value="GPUH_0001844501"/>
</dbReference>
<reference evidence="3" key="1">
    <citation type="submission" date="2016-06" db="UniProtKB">
        <authorList>
            <consortium name="WormBaseParasite"/>
        </authorList>
    </citation>
    <scope>IDENTIFICATION</scope>
</reference>
<evidence type="ECO:0000313" key="3">
    <source>
        <dbReference type="WBParaSite" id="GPUH_0001844501-mRNA-1"/>
    </source>
</evidence>
<reference evidence="1 2" key="2">
    <citation type="submission" date="2018-11" db="EMBL/GenBank/DDBJ databases">
        <authorList>
            <consortium name="Pathogen Informatics"/>
        </authorList>
    </citation>
    <scope>NUCLEOTIDE SEQUENCE [LARGE SCALE GENOMIC DNA]</scope>
</reference>
<accession>A0A183EBS9</accession>
<organism evidence="3">
    <name type="scientific">Gongylonema pulchrum</name>
    <dbReference type="NCBI Taxonomy" id="637853"/>
    <lineage>
        <taxon>Eukaryota</taxon>
        <taxon>Metazoa</taxon>
        <taxon>Ecdysozoa</taxon>
        <taxon>Nematoda</taxon>
        <taxon>Chromadorea</taxon>
        <taxon>Rhabditida</taxon>
        <taxon>Spirurina</taxon>
        <taxon>Spiruromorpha</taxon>
        <taxon>Spiruroidea</taxon>
        <taxon>Gongylonematidae</taxon>
        <taxon>Gongylonema</taxon>
    </lineage>
</organism>
<keyword evidence="2" id="KW-1185">Reference proteome</keyword>